<feature type="region of interest" description="Disordered" evidence="1">
    <location>
        <begin position="104"/>
        <end position="160"/>
    </location>
</feature>
<evidence type="ECO:0000313" key="2">
    <source>
        <dbReference type="EMBL" id="CAA9410045.1"/>
    </source>
</evidence>
<dbReference type="AlphaFoldDB" id="A0A6J4P9L0"/>
<gene>
    <name evidence="2" type="ORF">AVDCRST_MAG55-1253</name>
</gene>
<sequence>MEERPSRDLDRITVARAAEVLDISQGAVRKRIGRGTIAHDRDESGRVHVYVPASKTVHKTDQDAPSKTDQDTDQDVRIRDLQDQIRFLREELERTHAVVMRLTERIPELEPAQDPPRDALGSPQAPPRAKPVPPAPLGEAQAATERPETRSWWRRIFGGE</sequence>
<feature type="compositionally biased region" description="Pro residues" evidence="1">
    <location>
        <begin position="124"/>
        <end position="136"/>
    </location>
</feature>
<evidence type="ECO:0000256" key="1">
    <source>
        <dbReference type="SAM" id="MobiDB-lite"/>
    </source>
</evidence>
<dbReference type="EMBL" id="CADCUZ010000051">
    <property type="protein sequence ID" value="CAA9410045.1"/>
    <property type="molecule type" value="Genomic_DNA"/>
</dbReference>
<organism evidence="2">
    <name type="scientific">uncultured Rubrobacteraceae bacterium</name>
    <dbReference type="NCBI Taxonomy" id="349277"/>
    <lineage>
        <taxon>Bacteria</taxon>
        <taxon>Bacillati</taxon>
        <taxon>Actinomycetota</taxon>
        <taxon>Rubrobacteria</taxon>
        <taxon>Rubrobacterales</taxon>
        <taxon>Rubrobacteraceae</taxon>
        <taxon>environmental samples</taxon>
    </lineage>
</organism>
<name>A0A6J4P9L0_9ACTN</name>
<accession>A0A6J4P9L0</accession>
<proteinExistence type="predicted"/>
<evidence type="ECO:0008006" key="3">
    <source>
        <dbReference type="Google" id="ProtNLM"/>
    </source>
</evidence>
<feature type="compositionally biased region" description="Basic and acidic residues" evidence="1">
    <location>
        <begin position="58"/>
        <end position="76"/>
    </location>
</feature>
<feature type="region of interest" description="Disordered" evidence="1">
    <location>
        <begin position="39"/>
        <end position="76"/>
    </location>
</feature>
<protein>
    <recommendedName>
        <fullName evidence="3">Helix-turn-helix domain-containing protein</fullName>
    </recommendedName>
</protein>
<reference evidence="2" key="1">
    <citation type="submission" date="2020-02" db="EMBL/GenBank/DDBJ databases">
        <authorList>
            <person name="Meier V. D."/>
        </authorList>
    </citation>
    <scope>NUCLEOTIDE SEQUENCE</scope>
    <source>
        <strain evidence="2">AVDCRST_MAG55</strain>
    </source>
</reference>